<gene>
    <name evidence="1" type="ORF">Pc20g15390</name>
    <name evidence="1" type="ORF">PCH_Pc20g15390</name>
</gene>
<dbReference type="GO" id="GO:0048038">
    <property type="term" value="F:quinone binding"/>
    <property type="evidence" value="ECO:0007669"/>
    <property type="project" value="InterPro"/>
</dbReference>
<dbReference type="STRING" id="500485.B6HDZ3"/>
<dbReference type="BioCyc" id="PCHR:PC20G15390-MONOMER"/>
<reference evidence="1 2" key="1">
    <citation type="journal article" date="2008" name="Nat. Biotechnol.">
        <title>Genome sequencing and analysis of the filamentous fungus Penicillium chrysogenum.</title>
        <authorList>
            <person name="van den Berg M.A."/>
            <person name="Albang R."/>
            <person name="Albermann K."/>
            <person name="Badger J.H."/>
            <person name="Daran J.-M."/>
            <person name="Driessen A.J.M."/>
            <person name="Garcia-Estrada C."/>
            <person name="Fedorova N.D."/>
            <person name="Harris D.M."/>
            <person name="Heijne W.H.M."/>
            <person name="Joardar V.S."/>
            <person name="Kiel J.A.K.W."/>
            <person name="Kovalchuk A."/>
            <person name="Martin J.F."/>
            <person name="Nierman W.C."/>
            <person name="Nijland J.G."/>
            <person name="Pronk J.T."/>
            <person name="Roubos J.A."/>
            <person name="van der Klei I.J."/>
            <person name="van Peij N.N.M.E."/>
            <person name="Veenhuis M."/>
            <person name="von Doehren H."/>
            <person name="Wagner C."/>
            <person name="Wortman J.R."/>
            <person name="Bovenberg R.A.L."/>
        </authorList>
    </citation>
    <scope>NUCLEOTIDE SEQUENCE [LARGE SCALE GENOMIC DNA]</scope>
    <source>
        <strain evidence="2">ATCC 28089 / DSM 1075 / NRRL 1951 / Wisconsin 54-1255</strain>
    </source>
</reference>
<evidence type="ECO:0000313" key="1">
    <source>
        <dbReference type="EMBL" id="CAP86868.1"/>
    </source>
</evidence>
<sequence>NPRIEDWPVTPSEKMVGLQPVNFFTGNPSLDVAVSNQEDNMSILVEESTTCSSN</sequence>
<dbReference type="GO" id="GO:0009308">
    <property type="term" value="P:amine metabolic process"/>
    <property type="evidence" value="ECO:0007669"/>
    <property type="project" value="InterPro"/>
</dbReference>
<protein>
    <submittedName>
        <fullName evidence="1">Pc20g15390 protein</fullName>
    </submittedName>
</protein>
<name>B6HDZ3_PENRW</name>
<dbReference type="GO" id="GO:0008131">
    <property type="term" value="F:primary methylamine oxidase activity"/>
    <property type="evidence" value="ECO:0007669"/>
    <property type="project" value="InterPro"/>
</dbReference>
<dbReference type="HOGENOM" id="CLU_3056086_0_0_1"/>
<keyword evidence="2" id="KW-1185">Reference proteome</keyword>
<dbReference type="SUPFAM" id="SSF49998">
    <property type="entry name" value="Amine oxidase catalytic domain"/>
    <property type="match status" value="1"/>
</dbReference>
<dbReference type="InterPro" id="IPR036460">
    <property type="entry name" value="Cu_amine_oxidase_C_sf"/>
</dbReference>
<dbReference type="Gene3D" id="2.70.98.20">
    <property type="entry name" value="Copper amine oxidase, catalytic domain"/>
    <property type="match status" value="1"/>
</dbReference>
<dbReference type="GO" id="GO:0005507">
    <property type="term" value="F:copper ion binding"/>
    <property type="evidence" value="ECO:0007669"/>
    <property type="project" value="InterPro"/>
</dbReference>
<dbReference type="OrthoDB" id="5379943at2759"/>
<dbReference type="VEuPathDB" id="FungiDB:PCH_Pc20g15390"/>
<evidence type="ECO:0000313" key="2">
    <source>
        <dbReference type="Proteomes" id="UP000000724"/>
    </source>
</evidence>
<dbReference type="AlphaFoldDB" id="B6HDZ3"/>
<dbReference type="Proteomes" id="UP000000724">
    <property type="component" value="Contig Pc00c20"/>
</dbReference>
<proteinExistence type="predicted"/>
<dbReference type="EMBL" id="AM920435">
    <property type="protein sequence ID" value="CAP86868.1"/>
    <property type="molecule type" value="Genomic_DNA"/>
</dbReference>
<accession>B6HDZ3</accession>
<organism evidence="1 2">
    <name type="scientific">Penicillium rubens (strain ATCC 28089 / DSM 1075 / NRRL 1951 / Wisconsin 54-1255)</name>
    <name type="common">Penicillium chrysogenum</name>
    <dbReference type="NCBI Taxonomy" id="500485"/>
    <lineage>
        <taxon>Eukaryota</taxon>
        <taxon>Fungi</taxon>
        <taxon>Dikarya</taxon>
        <taxon>Ascomycota</taxon>
        <taxon>Pezizomycotina</taxon>
        <taxon>Eurotiomycetes</taxon>
        <taxon>Eurotiomycetidae</taxon>
        <taxon>Eurotiales</taxon>
        <taxon>Aspergillaceae</taxon>
        <taxon>Penicillium</taxon>
        <taxon>Penicillium chrysogenum species complex</taxon>
    </lineage>
</organism>